<gene>
    <name evidence="1" type="ORF">APZ42_023151</name>
</gene>
<reference evidence="1 2" key="1">
    <citation type="submission" date="2016-03" db="EMBL/GenBank/DDBJ databases">
        <title>EvidentialGene: Evidence-directed Construction of Genes on Genomes.</title>
        <authorList>
            <person name="Gilbert D.G."/>
            <person name="Choi J.-H."/>
            <person name="Mockaitis K."/>
            <person name="Colbourne J."/>
            <person name="Pfrender M."/>
        </authorList>
    </citation>
    <scope>NUCLEOTIDE SEQUENCE [LARGE SCALE GENOMIC DNA]</scope>
    <source>
        <strain evidence="1 2">Xinb3</strain>
        <tissue evidence="1">Complete organism</tissue>
    </source>
</reference>
<evidence type="ECO:0000313" key="2">
    <source>
        <dbReference type="Proteomes" id="UP000076858"/>
    </source>
</evidence>
<dbReference type="EMBL" id="LRGB01001409">
    <property type="protein sequence ID" value="KZS12064.1"/>
    <property type="molecule type" value="Genomic_DNA"/>
</dbReference>
<dbReference type="AlphaFoldDB" id="A0A162DI35"/>
<protein>
    <submittedName>
        <fullName evidence="1">Uncharacterized protein</fullName>
    </submittedName>
</protein>
<evidence type="ECO:0000313" key="1">
    <source>
        <dbReference type="EMBL" id="KZS12064.1"/>
    </source>
</evidence>
<sequence length="24" mass="2693">MRPLVYGVTTYPIWRAVLATSPSN</sequence>
<dbReference type="Proteomes" id="UP000076858">
    <property type="component" value="Unassembled WGS sequence"/>
</dbReference>
<keyword evidence="2" id="KW-1185">Reference proteome</keyword>
<proteinExistence type="predicted"/>
<organism evidence="1 2">
    <name type="scientific">Daphnia magna</name>
    <dbReference type="NCBI Taxonomy" id="35525"/>
    <lineage>
        <taxon>Eukaryota</taxon>
        <taxon>Metazoa</taxon>
        <taxon>Ecdysozoa</taxon>
        <taxon>Arthropoda</taxon>
        <taxon>Crustacea</taxon>
        <taxon>Branchiopoda</taxon>
        <taxon>Diplostraca</taxon>
        <taxon>Cladocera</taxon>
        <taxon>Anomopoda</taxon>
        <taxon>Daphniidae</taxon>
        <taxon>Daphnia</taxon>
    </lineage>
</organism>
<accession>A0A162DI35</accession>
<comment type="caution">
    <text evidence="1">The sequence shown here is derived from an EMBL/GenBank/DDBJ whole genome shotgun (WGS) entry which is preliminary data.</text>
</comment>
<name>A0A162DI35_9CRUS</name>